<dbReference type="CDD" id="cd08389">
    <property type="entry name" value="C2A_Synaptotagmin-14_16"/>
    <property type="match status" value="1"/>
</dbReference>
<feature type="domain" description="C2" evidence="2">
    <location>
        <begin position="493"/>
        <end position="628"/>
    </location>
</feature>
<dbReference type="OrthoDB" id="5978493at2759"/>
<evidence type="ECO:0000259" key="2">
    <source>
        <dbReference type="PROSITE" id="PS50004"/>
    </source>
</evidence>
<feature type="compositionally biased region" description="Basic and acidic residues" evidence="1">
    <location>
        <begin position="245"/>
        <end position="257"/>
    </location>
</feature>
<dbReference type="Gene3D" id="2.60.40.150">
    <property type="entry name" value="C2 domain"/>
    <property type="match status" value="2"/>
</dbReference>
<proteinExistence type="predicted"/>
<feature type="compositionally biased region" description="Basic and acidic residues" evidence="1">
    <location>
        <begin position="20"/>
        <end position="34"/>
    </location>
</feature>
<dbReference type="InterPro" id="IPR035892">
    <property type="entry name" value="C2_domain_sf"/>
</dbReference>
<feature type="compositionally biased region" description="Low complexity" evidence="1">
    <location>
        <begin position="142"/>
        <end position="165"/>
    </location>
</feature>
<dbReference type="Proteomes" id="UP000597762">
    <property type="component" value="Unassembled WGS sequence"/>
</dbReference>
<accession>A0A812EC54</accession>
<dbReference type="SUPFAM" id="SSF49562">
    <property type="entry name" value="C2 domain (Calcium/lipid-binding domain, CaLB)"/>
    <property type="match status" value="2"/>
</dbReference>
<dbReference type="SMART" id="SM00239">
    <property type="entry name" value="C2"/>
    <property type="match status" value="2"/>
</dbReference>
<dbReference type="EMBL" id="CAHIKZ030005320">
    <property type="protein sequence ID" value="CAE1322436.1"/>
    <property type="molecule type" value="Genomic_DNA"/>
</dbReference>
<reference evidence="3" key="1">
    <citation type="submission" date="2021-01" db="EMBL/GenBank/DDBJ databases">
        <authorList>
            <person name="Li R."/>
            <person name="Bekaert M."/>
        </authorList>
    </citation>
    <scope>NUCLEOTIDE SEQUENCE</scope>
    <source>
        <strain evidence="3">Farmed</strain>
    </source>
</reference>
<feature type="region of interest" description="Disordered" evidence="1">
    <location>
        <begin position="292"/>
        <end position="311"/>
    </location>
</feature>
<feature type="compositionally biased region" description="Basic and acidic residues" evidence="1">
    <location>
        <begin position="208"/>
        <end position="228"/>
    </location>
</feature>
<evidence type="ECO:0000313" key="3">
    <source>
        <dbReference type="EMBL" id="CAE1322436.1"/>
    </source>
</evidence>
<evidence type="ECO:0000256" key="1">
    <source>
        <dbReference type="SAM" id="MobiDB-lite"/>
    </source>
</evidence>
<dbReference type="PANTHER" id="PTHR46129:SF2">
    <property type="entry name" value="SYNAPTOTAGMIN 14, ISOFORM D"/>
    <property type="match status" value="1"/>
</dbReference>
<comment type="caution">
    <text evidence="3">The sequence shown here is derived from an EMBL/GenBank/DDBJ whole genome shotgun (WGS) entry which is preliminary data.</text>
</comment>
<dbReference type="PANTHER" id="PTHR46129">
    <property type="entry name" value="SYNAPTOTAGMIN 14, ISOFORM D"/>
    <property type="match status" value="1"/>
</dbReference>
<feature type="domain" description="C2" evidence="2">
    <location>
        <begin position="338"/>
        <end position="457"/>
    </location>
</feature>
<dbReference type="FunFam" id="2.60.40.150:FF:000062">
    <property type="entry name" value="synaptotagmin-14 isoform X1"/>
    <property type="match status" value="1"/>
</dbReference>
<dbReference type="Pfam" id="PF00168">
    <property type="entry name" value="C2"/>
    <property type="match status" value="2"/>
</dbReference>
<dbReference type="PROSITE" id="PS50004">
    <property type="entry name" value="C2"/>
    <property type="match status" value="2"/>
</dbReference>
<sequence>MCCTQREDAATEPCCQNHHHGADKGHTHGPAKDASDDEDGLDNPGLPDVNTPLGPILHDKDNNKISYNSLDHNQTIFSSKLKCEANHVNEFPTDSAYAYDDADTSSDSDDDEMLKRYQVSLASQAQVAGTNFKKAPSNQSIKSNKSTRSSKSTKSNKSTKSTKSNAESLKTSQNGSCKVSIEDIGSLKKKESSQNSLSDSVPPPLPPRDQDKPKPKPKESPSTSEKDGGATSDADCIKLLSAEQAKAEDEVIAKDGSTEVPSVSKIEEPTDAEGVDNQAFQEDVSLSQSINSDAAQSLDSPSDDASAASNYQSELQANEREHLFDISDLHQDPPLISKCGNLEVTFLYNAEQARMTITILQARDIPSKDRGGANNAQVRLLLLPTKKQRHKTKIKPGDNPEFGDQFQFNKIQKEDLMNMGVRFRLYGCERMRRERMIGEAVIGFASLNPDMESTHWIILEPRSNLSQADSRFDVSSLSRSESGSSTQSMQHGGMPELFLGLSYNGTTGRLMVEVVKGSNFRNMAMNRAPDTYVKLTLMSPTGKELTRSKTSIRRGQPNPLFRETFVFQVALFQLPEVTLMVSVYNKRSMKRKEMIGWFSLGMKSSGEEEQSHWNDMRESKGEQVQRWHVLLES</sequence>
<gene>
    <name evidence="3" type="ORF">SPHA_72406</name>
</gene>
<feature type="region of interest" description="Disordered" evidence="1">
    <location>
        <begin position="92"/>
        <end position="113"/>
    </location>
</feature>
<dbReference type="InterPro" id="IPR000008">
    <property type="entry name" value="C2_dom"/>
</dbReference>
<dbReference type="InterPro" id="IPR043541">
    <property type="entry name" value="SYT14/14L/16"/>
</dbReference>
<feature type="region of interest" description="Disordered" evidence="1">
    <location>
        <begin position="128"/>
        <end position="276"/>
    </location>
</feature>
<keyword evidence="4" id="KW-1185">Reference proteome</keyword>
<dbReference type="GO" id="GO:0005543">
    <property type="term" value="F:phospholipid binding"/>
    <property type="evidence" value="ECO:0007669"/>
    <property type="project" value="TreeGrafter"/>
</dbReference>
<evidence type="ECO:0000313" key="4">
    <source>
        <dbReference type="Proteomes" id="UP000597762"/>
    </source>
</evidence>
<feature type="compositionally biased region" description="Acidic residues" evidence="1">
    <location>
        <begin position="100"/>
        <end position="112"/>
    </location>
</feature>
<name>A0A812EC54_ACAPH</name>
<dbReference type="CDD" id="cd08408">
    <property type="entry name" value="C2B_Synaptotagmin-14_16"/>
    <property type="match status" value="1"/>
</dbReference>
<organism evidence="3 4">
    <name type="scientific">Acanthosepion pharaonis</name>
    <name type="common">Pharaoh cuttlefish</name>
    <name type="synonym">Sepia pharaonis</name>
    <dbReference type="NCBI Taxonomy" id="158019"/>
    <lineage>
        <taxon>Eukaryota</taxon>
        <taxon>Metazoa</taxon>
        <taxon>Spiralia</taxon>
        <taxon>Lophotrochozoa</taxon>
        <taxon>Mollusca</taxon>
        <taxon>Cephalopoda</taxon>
        <taxon>Coleoidea</taxon>
        <taxon>Decapodiformes</taxon>
        <taxon>Sepiida</taxon>
        <taxon>Sepiina</taxon>
        <taxon>Sepiidae</taxon>
        <taxon>Acanthosepion</taxon>
    </lineage>
</organism>
<dbReference type="AlphaFoldDB" id="A0A812EC54"/>
<feature type="compositionally biased region" description="Polar residues" evidence="1">
    <location>
        <begin position="166"/>
        <end position="177"/>
    </location>
</feature>
<protein>
    <submittedName>
        <fullName evidence="3">SYT14_16</fullName>
    </submittedName>
</protein>
<feature type="region of interest" description="Disordered" evidence="1">
    <location>
        <begin position="1"/>
        <end position="57"/>
    </location>
</feature>
<feature type="compositionally biased region" description="Low complexity" evidence="1">
    <location>
        <begin position="292"/>
        <end position="309"/>
    </location>
</feature>